<dbReference type="InterPro" id="IPR009311">
    <property type="entry name" value="IFI6/IFI27-like"/>
</dbReference>
<evidence type="ECO:0000313" key="6">
    <source>
        <dbReference type="EMBL" id="KPI35006.1"/>
    </source>
</evidence>
<dbReference type="Pfam" id="PF06140">
    <property type="entry name" value="Ifi-6-16"/>
    <property type="match status" value="1"/>
</dbReference>
<evidence type="ECO:0000313" key="7">
    <source>
        <dbReference type="Proteomes" id="UP000038010"/>
    </source>
</evidence>
<comment type="caution">
    <text evidence="6">The sequence shown here is derived from an EMBL/GenBank/DDBJ whole genome shotgun (WGS) entry which is preliminary data.</text>
</comment>
<comment type="similarity">
    <text evidence="2">Belongs to the IFI6/IFI27 family.</text>
</comment>
<name>A0A0N1GXG4_9EURO</name>
<dbReference type="EMBL" id="LFJN01000046">
    <property type="protein sequence ID" value="KPI35006.1"/>
    <property type="molecule type" value="Genomic_DNA"/>
</dbReference>
<accession>A0A0N1GXG4</accession>
<evidence type="ECO:0000256" key="5">
    <source>
        <dbReference type="ARBA" id="ARBA00023136"/>
    </source>
</evidence>
<dbReference type="RefSeq" id="XP_017994969.1">
    <property type="nucleotide sequence ID" value="XM_018140790.1"/>
</dbReference>
<comment type="subcellular location">
    <subcellularLocation>
        <location evidence="1">Membrane</location>
        <topology evidence="1">Multi-pass membrane protein</topology>
    </subcellularLocation>
</comment>
<dbReference type="Gene3D" id="6.10.110.10">
    <property type="match status" value="1"/>
</dbReference>
<organism evidence="6 7">
    <name type="scientific">Cyphellophora attinorum</name>
    <dbReference type="NCBI Taxonomy" id="1664694"/>
    <lineage>
        <taxon>Eukaryota</taxon>
        <taxon>Fungi</taxon>
        <taxon>Dikarya</taxon>
        <taxon>Ascomycota</taxon>
        <taxon>Pezizomycotina</taxon>
        <taxon>Eurotiomycetes</taxon>
        <taxon>Chaetothyriomycetidae</taxon>
        <taxon>Chaetothyriales</taxon>
        <taxon>Cyphellophoraceae</taxon>
        <taxon>Cyphellophora</taxon>
    </lineage>
</organism>
<sequence length="112" mass="10350">MNAILNTVSAPLKVVAGPITAVAATTGTVAAGVTPYLLPIVGFGAKGITAGSAAAAAQGALYAGAVPAGGWFATLTSWGMTGAATGVLGAAALPVGVVVGAGVYVAGRALVG</sequence>
<dbReference type="GO" id="GO:0016020">
    <property type="term" value="C:membrane"/>
    <property type="evidence" value="ECO:0007669"/>
    <property type="project" value="UniProtKB-SubCell"/>
</dbReference>
<keyword evidence="4" id="KW-1133">Transmembrane helix</keyword>
<dbReference type="AlphaFoldDB" id="A0A0N1GXG4"/>
<evidence type="ECO:0000256" key="2">
    <source>
        <dbReference type="ARBA" id="ARBA00007262"/>
    </source>
</evidence>
<reference evidence="6 7" key="1">
    <citation type="submission" date="2015-06" db="EMBL/GenBank/DDBJ databases">
        <title>Draft genome of the ant-associated black yeast Phialophora attae CBS 131958.</title>
        <authorList>
            <person name="Moreno L.F."/>
            <person name="Stielow B.J."/>
            <person name="de Hoog S."/>
            <person name="Vicente V.A."/>
            <person name="Weiss V.A."/>
            <person name="de Vries M."/>
            <person name="Cruz L.M."/>
            <person name="Souza E.M."/>
        </authorList>
    </citation>
    <scope>NUCLEOTIDE SEQUENCE [LARGE SCALE GENOMIC DNA]</scope>
    <source>
        <strain evidence="6 7">CBS 131958</strain>
    </source>
</reference>
<evidence type="ECO:0000256" key="4">
    <source>
        <dbReference type="ARBA" id="ARBA00022989"/>
    </source>
</evidence>
<dbReference type="Proteomes" id="UP000038010">
    <property type="component" value="Unassembled WGS sequence"/>
</dbReference>
<protein>
    <submittedName>
        <fullName evidence="6">Uncharacterized protein</fullName>
    </submittedName>
</protein>
<keyword evidence="5" id="KW-0472">Membrane</keyword>
<proteinExistence type="inferred from homology"/>
<evidence type="ECO:0000256" key="3">
    <source>
        <dbReference type="ARBA" id="ARBA00022692"/>
    </source>
</evidence>
<gene>
    <name evidence="6" type="ORF">AB675_11902</name>
</gene>
<keyword evidence="7" id="KW-1185">Reference proteome</keyword>
<dbReference type="InterPro" id="IPR038213">
    <property type="entry name" value="IFI6/IFI27-like_sf"/>
</dbReference>
<dbReference type="VEuPathDB" id="FungiDB:AB675_11902"/>
<dbReference type="GeneID" id="28732671"/>
<evidence type="ECO:0000256" key="1">
    <source>
        <dbReference type="ARBA" id="ARBA00004141"/>
    </source>
</evidence>
<keyword evidence="3" id="KW-0812">Transmembrane</keyword>